<evidence type="ECO:0000313" key="5">
    <source>
        <dbReference type="EMBL" id="MBB5059801.1"/>
    </source>
</evidence>
<dbReference type="GO" id="GO:0005886">
    <property type="term" value="C:plasma membrane"/>
    <property type="evidence" value="ECO:0007669"/>
    <property type="project" value="TreeGrafter"/>
</dbReference>
<dbReference type="GO" id="GO:0000155">
    <property type="term" value="F:phosphorelay sensor kinase activity"/>
    <property type="evidence" value="ECO:0007669"/>
    <property type="project" value="InterPro"/>
</dbReference>
<dbReference type="AlphaFoldDB" id="A0A7W7ZIF7"/>
<dbReference type="Gene3D" id="3.40.50.620">
    <property type="entry name" value="HUPs"/>
    <property type="match status" value="1"/>
</dbReference>
<dbReference type="InterPro" id="IPR003852">
    <property type="entry name" value="Sig_transdc_His_kinase_KdpD_N"/>
</dbReference>
<keyword evidence="1 5" id="KW-0808">Transferase</keyword>
<keyword evidence="6" id="KW-1185">Reference proteome</keyword>
<dbReference type="PANTHER" id="PTHR45569">
    <property type="entry name" value="SENSOR PROTEIN KDPD"/>
    <property type="match status" value="1"/>
</dbReference>
<feature type="domain" description="Signal transduction histidine kinase osmosensitive K+ channel sensor N-terminal" evidence="4">
    <location>
        <begin position="18"/>
        <end position="226"/>
    </location>
</feature>
<accession>A0A7W7ZIF7</accession>
<evidence type="ECO:0000313" key="6">
    <source>
        <dbReference type="Proteomes" id="UP000540989"/>
    </source>
</evidence>
<protein>
    <submittedName>
        <fullName evidence="5">Two-component system sensor histidine kinase KdpD</fullName>
        <ecNumber evidence="5">2.7.13.3</ecNumber>
    </submittedName>
</protein>
<reference evidence="5 6" key="1">
    <citation type="submission" date="2020-08" db="EMBL/GenBank/DDBJ databases">
        <title>Genomic Encyclopedia of Type Strains, Phase IV (KMG-V): Genome sequencing to study the core and pangenomes of soil and plant-associated prokaryotes.</title>
        <authorList>
            <person name="Whitman W."/>
        </authorList>
    </citation>
    <scope>NUCLEOTIDE SEQUENCE [LARGE SCALE GENOMIC DNA]</scope>
    <source>
        <strain evidence="5 6">M8UP14</strain>
    </source>
</reference>
<dbReference type="Pfam" id="PF02702">
    <property type="entry name" value="KdpD"/>
    <property type="match status" value="1"/>
</dbReference>
<comment type="caution">
    <text evidence="5">The sequence shown here is derived from an EMBL/GenBank/DDBJ whole genome shotgun (WGS) entry which is preliminary data.</text>
</comment>
<keyword evidence="2 5" id="KW-0418">Kinase</keyword>
<dbReference type="EC" id="2.7.13.3" evidence="5"/>
<dbReference type="InterPro" id="IPR052023">
    <property type="entry name" value="Histidine_kinase_KdpD"/>
</dbReference>
<evidence type="ECO:0000256" key="3">
    <source>
        <dbReference type="ARBA" id="ARBA00023012"/>
    </source>
</evidence>
<dbReference type="Proteomes" id="UP000540989">
    <property type="component" value="Unassembled WGS sequence"/>
</dbReference>
<evidence type="ECO:0000256" key="1">
    <source>
        <dbReference type="ARBA" id="ARBA00022679"/>
    </source>
</evidence>
<dbReference type="RefSeq" id="WP_184221653.1">
    <property type="nucleotide sequence ID" value="NZ_JACHIP010000007.1"/>
</dbReference>
<name>A0A7W7ZIF7_9BACT</name>
<dbReference type="FunFam" id="3.40.50.300:FF:000483">
    <property type="entry name" value="Sensor histidine kinase KdpD"/>
    <property type="match status" value="1"/>
</dbReference>
<gene>
    <name evidence="5" type="ORF">HDF16_004530</name>
</gene>
<dbReference type="Gene3D" id="3.40.50.300">
    <property type="entry name" value="P-loop containing nucleotide triphosphate hydrolases"/>
    <property type="match status" value="1"/>
</dbReference>
<evidence type="ECO:0000259" key="4">
    <source>
        <dbReference type="Pfam" id="PF02702"/>
    </source>
</evidence>
<proteinExistence type="predicted"/>
<evidence type="ECO:0000256" key="2">
    <source>
        <dbReference type="ARBA" id="ARBA00022777"/>
    </source>
</evidence>
<sequence>MPKTPEEWLAHADPEKTRGTLKLFLGYAPGVGKTYSMLSEAIRRKERGEDIVVGVVESHGRARTAELIEKMDVIPRRQIDYRGVAFEEMDLDAILARRPQIVLVDELAHTNIEGSRNTKRWQDVQELLQAKIDVLSTINVQHIETVAPTVQRVTGVEIRETVPDWVIQQADEVVMADLTPEALQERMRRGDIYPVARVERSLSNFFRRGNLIALRELALQHVSKAVDKTLTSYMDSHHIRDNWAVRERVLVCISANPRARYLIARGARLADAVEGELYVLNVQDGRKSSEEEERALENNLQFATNLKASVVRVAAKSVPLAAAQLVREKRITQVIFGRSQIKGLRKYFYYYSIQRFLSDVPTVDVHIVTQPEKDEDDDE</sequence>
<dbReference type="InterPro" id="IPR027417">
    <property type="entry name" value="P-loop_NTPase"/>
</dbReference>
<dbReference type="InterPro" id="IPR014729">
    <property type="entry name" value="Rossmann-like_a/b/a_fold"/>
</dbReference>
<dbReference type="GO" id="GO:0005737">
    <property type="term" value="C:cytoplasm"/>
    <property type="evidence" value="ECO:0007669"/>
    <property type="project" value="UniProtKB-ARBA"/>
</dbReference>
<keyword evidence="3" id="KW-0902">Two-component regulatory system</keyword>
<dbReference type="PANTHER" id="PTHR45569:SF1">
    <property type="entry name" value="SENSOR PROTEIN KDPD"/>
    <property type="match status" value="1"/>
</dbReference>
<organism evidence="5 6">
    <name type="scientific">Granulicella aggregans</name>
    <dbReference type="NCBI Taxonomy" id="474949"/>
    <lineage>
        <taxon>Bacteria</taxon>
        <taxon>Pseudomonadati</taxon>
        <taxon>Acidobacteriota</taxon>
        <taxon>Terriglobia</taxon>
        <taxon>Terriglobales</taxon>
        <taxon>Acidobacteriaceae</taxon>
        <taxon>Granulicella</taxon>
    </lineage>
</organism>
<dbReference type="EMBL" id="JACHIP010000007">
    <property type="protein sequence ID" value="MBB5059801.1"/>
    <property type="molecule type" value="Genomic_DNA"/>
</dbReference>
<dbReference type="SUPFAM" id="SSF52402">
    <property type="entry name" value="Adenine nucleotide alpha hydrolases-like"/>
    <property type="match status" value="1"/>
</dbReference>